<dbReference type="SUPFAM" id="SSF54211">
    <property type="entry name" value="Ribosomal protein S5 domain 2-like"/>
    <property type="match status" value="1"/>
</dbReference>
<dbReference type="SMART" id="SM00433">
    <property type="entry name" value="TOP2c"/>
    <property type="match status" value="1"/>
</dbReference>
<feature type="domain" description="DOD-type homing endonuclease" evidence="14">
    <location>
        <begin position="895"/>
        <end position="989"/>
    </location>
</feature>
<dbReference type="PROSITE" id="PS50819">
    <property type="entry name" value="INTEIN_ENDONUCLEASE"/>
    <property type="match status" value="1"/>
</dbReference>
<dbReference type="GO" id="GO:0005634">
    <property type="term" value="C:nucleus"/>
    <property type="evidence" value="ECO:0007669"/>
    <property type="project" value="TreeGrafter"/>
</dbReference>
<comment type="cofactor">
    <cofactor evidence="3">
        <name>Mg(2+)</name>
        <dbReference type="ChEBI" id="CHEBI:18420"/>
    </cofactor>
</comment>
<dbReference type="InterPro" id="IPR013758">
    <property type="entry name" value="Topo_IIA_A/C_ab"/>
</dbReference>
<name>A0A6C0ADR2_9ZZZZ</name>
<dbReference type="InterPro" id="IPR013757">
    <property type="entry name" value="Topo_IIA_A_a_sf"/>
</dbReference>
<dbReference type="InterPro" id="IPR001154">
    <property type="entry name" value="TopoII_euk"/>
</dbReference>
<dbReference type="Pfam" id="PF02518">
    <property type="entry name" value="HATPase_c"/>
    <property type="match status" value="1"/>
</dbReference>
<evidence type="ECO:0000256" key="2">
    <source>
        <dbReference type="ARBA" id="ARBA00001913"/>
    </source>
</evidence>
<keyword evidence="8" id="KW-0067">ATP-binding</keyword>
<dbReference type="InterPro" id="IPR014721">
    <property type="entry name" value="Ribsml_uS5_D2-typ_fold_subgr"/>
</dbReference>
<keyword evidence="10" id="KW-0799">Topoisomerase</keyword>
<dbReference type="Gene3D" id="3.30.565.10">
    <property type="entry name" value="Histidine kinase-like ATPase, C-terminal domain"/>
    <property type="match status" value="1"/>
</dbReference>
<dbReference type="PROSITE" id="PS00177">
    <property type="entry name" value="TOPOISOMERASE_II"/>
    <property type="match status" value="1"/>
</dbReference>
<accession>A0A6C0ADR2</accession>
<feature type="domain" description="Topo IIA-type catalytic" evidence="15">
    <location>
        <begin position="650"/>
        <end position="1416"/>
    </location>
</feature>
<dbReference type="Pfam" id="PF16898">
    <property type="entry name" value="TOPRIM_C"/>
    <property type="match status" value="1"/>
</dbReference>
<dbReference type="InterPro" id="IPR001241">
    <property type="entry name" value="Topo_IIA"/>
</dbReference>
<sequence>MEKYVKLNPREHVLLKPSMYLGDTSIRDEENYVFEDDKIIKKKVNWSPALYKIFDEIIVNAYDQTIRDQTLSFIKVTINPKYIEVENDGEGIDIYIHPKHKVYIPELIFGNLMTSTNFSQDEERITGGTHGLGAKLTNIFSKVFEIEVKDKKRGLYYTQTFRDNLTIIEKPKIEKYDGKTGGFKVRFYPDFERFKLKELDEDHIKLFTKRVYDLCGLTNKTIYLNKKKIDIKSWEQYLTLYDKDLKVYSCNKHWKLGFKVEPNAYQVSFVNGIFTNKNGRHVDSIFDQILDKYSKRLKDVTKRWLKNSITLVLKTSIINPSFNSQTKEELMTPTSKFGITCELDSKFFNMIDFKTLEDLFRKQSKILFGKIEGTKKSKIKGIPKLEDANFAGTKKSVDCTLILTEGDSAKATAISGVSAVKNGRDIYGVFPLRGKLINVREASIKQINNNEEITNLKKIMGFKSGVKYTKDNIHTLRYGSIMLMMDADEDGSHIKGLVINFLNYFYPSLLKLDGFLKVLITPVVKATYKDQTLTFRNQSDYLVWRQNNDTEKYKIKYYKGLGTSTRQEAGEYFKQITDNMQFIEAEYLKIPHPQLELAFGRKFAEQRKEWLRKYDIEERLKFEPGMTTSIKDFINLEMKHFSNYDNIRSLPNLVDGLKPAQRKVIYACLKRNLESEMKVAQLSGYVAEVTSYHHGENSLVQTIINLAQDFVGSNNLNLLKPNGQFGCIDPETPVLLWNGDIKKAKNIKVGDKLIGDDGTSRKVEKITEGFDNMYKITNGDMDDYIVNSYHILTVHYSGHKYIFWEESTKSWKMNYFDDLTKTVKCKSVETRYMTKDVALNKMKEFADTIQDENRFDLNVQQYLNLPNSIKKNIKGIVNSSCIEWESQKLNIDPYILGYWLGNTNNDCNLESLNPFEELLKKHNLFKNKHIPKKFIFNSKENRLKLLAGFIDINGSLSKQDDNYKYKIFQSQDKKDLIESLRIISGSLGFKSKVCEIKENMLELSISGNIAQIPTKVTSKQIQKNSYQQLINPFIQDIKVEYLRKGKFCGWNIDKNERFLLGDFTITHNTRLLSGKDASSARYIFTQLNPITKYIFRKEDDGVLEYQEDDGFKIEPKVYYPILPTLLINGSEGIGTGFSTIVHNYSVNDLIEVVEDMLDNKPIKKINPSFKNFKGKIEKVDKYTYITKGVYEIKDNTLIIKELPIKVWTTNYKIFLEDLLYEKNDPFFSSLSNQSSDQEVLFILKIRDMDKVMKMATTPYKKGVSLLEKHLKLYYYLGIGNMHMFNNDLDIIRYDNVEQILKEYYKIRIQKYQERKDYILKVLKEELQINNNKMAWIKDILDNKIDLRKQSADELVEYLKKKRVTLKDKSYNYLLNTTIKEMSKDNVTKLKSKIDNLKKEIEILTKKTPEQLWKADLEDLKNALRKYN</sequence>
<dbReference type="InterPro" id="IPR018522">
    <property type="entry name" value="TopoIIA_CS"/>
</dbReference>
<keyword evidence="12" id="KW-0413">Isomerase</keyword>
<dbReference type="InterPro" id="IPR031660">
    <property type="entry name" value="TOPRIM_C"/>
</dbReference>
<keyword evidence="6" id="KW-0479">Metal-binding</keyword>
<evidence type="ECO:0000259" key="15">
    <source>
        <dbReference type="PROSITE" id="PS52040"/>
    </source>
</evidence>
<keyword evidence="11" id="KW-0238">DNA-binding</keyword>
<evidence type="ECO:0000256" key="8">
    <source>
        <dbReference type="ARBA" id="ARBA00022840"/>
    </source>
</evidence>
<dbReference type="Pfam" id="PF00521">
    <property type="entry name" value="DNA_topoisoIV"/>
    <property type="match status" value="2"/>
</dbReference>
<feature type="coiled-coil region" evidence="13">
    <location>
        <begin position="1379"/>
        <end position="1406"/>
    </location>
</feature>
<dbReference type="Gene3D" id="3.30.1360.40">
    <property type="match status" value="1"/>
</dbReference>
<dbReference type="EMBL" id="MN740553">
    <property type="protein sequence ID" value="QHS77535.1"/>
    <property type="molecule type" value="Genomic_DNA"/>
</dbReference>
<dbReference type="GO" id="GO:0004519">
    <property type="term" value="F:endonuclease activity"/>
    <property type="evidence" value="ECO:0007669"/>
    <property type="project" value="InterPro"/>
</dbReference>
<dbReference type="Pfam" id="PF00204">
    <property type="entry name" value="DNA_gyraseB"/>
    <property type="match status" value="1"/>
</dbReference>
<dbReference type="GO" id="GO:0005524">
    <property type="term" value="F:ATP binding"/>
    <property type="evidence" value="ECO:0007669"/>
    <property type="project" value="UniProtKB-KW"/>
</dbReference>
<comment type="cofactor">
    <cofactor evidence="2">
        <name>Ca(2+)</name>
        <dbReference type="ChEBI" id="CHEBI:29108"/>
    </cofactor>
</comment>
<dbReference type="GO" id="GO:0003677">
    <property type="term" value="F:DNA binding"/>
    <property type="evidence" value="ECO:0007669"/>
    <property type="project" value="UniProtKB-KW"/>
</dbReference>
<dbReference type="Gene3D" id="2.170.16.10">
    <property type="entry name" value="Hedgehog/Intein (Hint) domain"/>
    <property type="match status" value="1"/>
</dbReference>
<dbReference type="InterPro" id="IPR003594">
    <property type="entry name" value="HATPase_dom"/>
</dbReference>
<evidence type="ECO:0000256" key="4">
    <source>
        <dbReference type="ARBA" id="ARBA00011080"/>
    </source>
</evidence>
<evidence type="ECO:0000256" key="6">
    <source>
        <dbReference type="ARBA" id="ARBA00022723"/>
    </source>
</evidence>
<evidence type="ECO:0000256" key="5">
    <source>
        <dbReference type="ARBA" id="ARBA00012895"/>
    </source>
</evidence>
<reference evidence="16" key="1">
    <citation type="journal article" date="2020" name="Nature">
        <title>Giant virus diversity and host interactions through global metagenomics.</title>
        <authorList>
            <person name="Schulz F."/>
            <person name="Roux S."/>
            <person name="Paez-Espino D."/>
            <person name="Jungbluth S."/>
            <person name="Walsh D.A."/>
            <person name="Denef V.J."/>
            <person name="McMahon K.D."/>
            <person name="Konstantinidis K.T."/>
            <person name="Eloe-Fadrosh E.A."/>
            <person name="Kyrpides N.C."/>
            <person name="Woyke T."/>
        </authorList>
    </citation>
    <scope>NUCLEOTIDE SEQUENCE</scope>
    <source>
        <strain evidence="16">GVMAG-S-1004661-13</strain>
    </source>
</reference>
<keyword evidence="9" id="KW-0460">Magnesium</keyword>
<dbReference type="InterPro" id="IPR027434">
    <property type="entry name" value="Homing_endonucl"/>
</dbReference>
<evidence type="ECO:0000256" key="13">
    <source>
        <dbReference type="SAM" id="Coils"/>
    </source>
</evidence>
<keyword evidence="13" id="KW-0175">Coiled coil</keyword>
<dbReference type="InterPro" id="IPR036890">
    <property type="entry name" value="HATPase_C_sf"/>
</dbReference>
<protein>
    <recommendedName>
        <fullName evidence="5">DNA topoisomerase (ATP-hydrolyzing)</fullName>
        <ecNumber evidence="5">5.6.2.2</ecNumber>
    </recommendedName>
</protein>
<evidence type="ECO:0000256" key="10">
    <source>
        <dbReference type="ARBA" id="ARBA00023029"/>
    </source>
</evidence>
<evidence type="ECO:0000256" key="11">
    <source>
        <dbReference type="ARBA" id="ARBA00023125"/>
    </source>
</evidence>
<dbReference type="Gene3D" id="1.10.268.10">
    <property type="entry name" value="Topoisomerase, domain 3"/>
    <property type="match status" value="1"/>
</dbReference>
<dbReference type="Gene3D" id="3.90.199.10">
    <property type="entry name" value="Topoisomerase II, domain 5"/>
    <property type="match status" value="2"/>
</dbReference>
<dbReference type="GO" id="GO:0030908">
    <property type="term" value="P:protein splicing"/>
    <property type="evidence" value="ECO:0007669"/>
    <property type="project" value="InterPro"/>
</dbReference>
<dbReference type="GO" id="GO:0046872">
    <property type="term" value="F:metal ion binding"/>
    <property type="evidence" value="ECO:0007669"/>
    <property type="project" value="UniProtKB-KW"/>
</dbReference>
<keyword evidence="7" id="KW-0547">Nucleotide-binding</keyword>
<comment type="similarity">
    <text evidence="4">Belongs to the type II topoisomerase family.</text>
</comment>
<dbReference type="InterPro" id="IPR050634">
    <property type="entry name" value="DNA_Topoisomerase_II"/>
</dbReference>
<dbReference type="GO" id="GO:0006265">
    <property type="term" value="P:DNA topological change"/>
    <property type="evidence" value="ECO:0007669"/>
    <property type="project" value="InterPro"/>
</dbReference>
<proteinExistence type="inferred from homology"/>
<evidence type="ECO:0000259" key="14">
    <source>
        <dbReference type="PROSITE" id="PS50819"/>
    </source>
</evidence>
<dbReference type="GO" id="GO:0000712">
    <property type="term" value="P:resolution of meiotic recombination intermediates"/>
    <property type="evidence" value="ECO:0007669"/>
    <property type="project" value="TreeGrafter"/>
</dbReference>
<dbReference type="PANTHER" id="PTHR10169">
    <property type="entry name" value="DNA TOPOISOMERASE/GYRASE"/>
    <property type="match status" value="1"/>
</dbReference>
<dbReference type="GO" id="GO:0003918">
    <property type="term" value="F:DNA topoisomerase type II (double strand cut, ATP-hydrolyzing) activity"/>
    <property type="evidence" value="ECO:0007669"/>
    <property type="project" value="UniProtKB-EC"/>
</dbReference>
<dbReference type="SUPFAM" id="SSF55874">
    <property type="entry name" value="ATPase domain of HSP90 chaperone/DNA topoisomerase II/histidine kinase"/>
    <property type="match status" value="1"/>
</dbReference>
<dbReference type="Gene3D" id="3.40.50.670">
    <property type="match status" value="1"/>
</dbReference>
<dbReference type="InterPro" id="IPR004042">
    <property type="entry name" value="Intein_endonuc_central"/>
</dbReference>
<evidence type="ECO:0000256" key="3">
    <source>
        <dbReference type="ARBA" id="ARBA00001946"/>
    </source>
</evidence>
<dbReference type="InterPro" id="IPR013506">
    <property type="entry name" value="Topo_IIA_bsu_dom2"/>
</dbReference>
<dbReference type="Pfam" id="PF01751">
    <property type="entry name" value="Toprim"/>
    <property type="match status" value="1"/>
</dbReference>
<dbReference type="InterPro" id="IPR013759">
    <property type="entry name" value="Topo_IIA_B_C"/>
</dbReference>
<evidence type="ECO:0000256" key="7">
    <source>
        <dbReference type="ARBA" id="ARBA00022741"/>
    </source>
</evidence>
<evidence type="ECO:0000256" key="1">
    <source>
        <dbReference type="ARBA" id="ARBA00000185"/>
    </source>
</evidence>
<dbReference type="SUPFAM" id="SSF55608">
    <property type="entry name" value="Homing endonucleases"/>
    <property type="match status" value="1"/>
</dbReference>
<dbReference type="InterPro" id="IPR020568">
    <property type="entry name" value="Ribosomal_Su5_D2-typ_SF"/>
</dbReference>
<dbReference type="SMART" id="SM00434">
    <property type="entry name" value="TOP4c"/>
    <property type="match status" value="1"/>
</dbReference>
<dbReference type="PROSITE" id="PS52040">
    <property type="entry name" value="TOPO_IIA"/>
    <property type="match status" value="1"/>
</dbReference>
<comment type="catalytic activity">
    <reaction evidence="1">
        <text>ATP-dependent breakage, passage and rejoining of double-stranded DNA.</text>
        <dbReference type="EC" id="5.6.2.2"/>
    </reaction>
</comment>
<dbReference type="Gene3D" id="3.10.28.10">
    <property type="entry name" value="Homing endonucleases"/>
    <property type="match status" value="1"/>
</dbReference>
<dbReference type="GO" id="GO:0000819">
    <property type="term" value="P:sister chromatid segregation"/>
    <property type="evidence" value="ECO:0007669"/>
    <property type="project" value="TreeGrafter"/>
</dbReference>
<dbReference type="InterPro" id="IPR006171">
    <property type="entry name" value="TOPRIM_dom"/>
</dbReference>
<dbReference type="PRINTS" id="PR01158">
    <property type="entry name" value="TOPISMRASEII"/>
</dbReference>
<evidence type="ECO:0000256" key="12">
    <source>
        <dbReference type="ARBA" id="ARBA00023235"/>
    </source>
</evidence>
<dbReference type="EC" id="5.6.2.2" evidence="5"/>
<dbReference type="InterPro" id="IPR002205">
    <property type="entry name" value="Topo_IIA_dom_A"/>
</dbReference>
<organism evidence="16">
    <name type="scientific">viral metagenome</name>
    <dbReference type="NCBI Taxonomy" id="1070528"/>
    <lineage>
        <taxon>unclassified sequences</taxon>
        <taxon>metagenomes</taxon>
        <taxon>organismal metagenomes</taxon>
    </lineage>
</organism>
<dbReference type="PANTHER" id="PTHR10169:SF38">
    <property type="entry name" value="DNA TOPOISOMERASE 2"/>
    <property type="match status" value="1"/>
</dbReference>
<dbReference type="SUPFAM" id="SSF56719">
    <property type="entry name" value="Type II DNA topoisomerase"/>
    <property type="match status" value="2"/>
</dbReference>
<evidence type="ECO:0000256" key="9">
    <source>
        <dbReference type="ARBA" id="ARBA00022842"/>
    </source>
</evidence>
<dbReference type="Gene3D" id="3.30.1490.30">
    <property type="match status" value="1"/>
</dbReference>
<dbReference type="PRINTS" id="PR00418">
    <property type="entry name" value="TPI2FAMILY"/>
</dbReference>
<dbReference type="InterPro" id="IPR013760">
    <property type="entry name" value="Topo_IIA-like_dom_sf"/>
</dbReference>
<dbReference type="Gene3D" id="3.30.230.10">
    <property type="match status" value="1"/>
</dbReference>
<evidence type="ECO:0000313" key="16">
    <source>
        <dbReference type="EMBL" id="QHS77535.1"/>
    </source>
</evidence>
<dbReference type="FunFam" id="3.40.50.670:FF:000001">
    <property type="entry name" value="DNA topoisomerase 2"/>
    <property type="match status" value="1"/>
</dbReference>